<gene>
    <name evidence="3" type="primary">Aste57867_24941</name>
    <name evidence="2" type="ORF">As57867_024863</name>
    <name evidence="3" type="ORF">ASTE57867_24941</name>
</gene>
<dbReference type="EMBL" id="VJMH01007478">
    <property type="protein sequence ID" value="KAF0682928.1"/>
    <property type="molecule type" value="Genomic_DNA"/>
</dbReference>
<organism evidence="3 4">
    <name type="scientific">Aphanomyces stellatus</name>
    <dbReference type="NCBI Taxonomy" id="120398"/>
    <lineage>
        <taxon>Eukaryota</taxon>
        <taxon>Sar</taxon>
        <taxon>Stramenopiles</taxon>
        <taxon>Oomycota</taxon>
        <taxon>Saprolegniomycetes</taxon>
        <taxon>Saprolegniales</taxon>
        <taxon>Verrucalvaceae</taxon>
        <taxon>Aphanomyces</taxon>
    </lineage>
</organism>
<evidence type="ECO:0000313" key="3">
    <source>
        <dbReference type="EMBL" id="VFU01572.1"/>
    </source>
</evidence>
<keyword evidence="4" id="KW-1185">Reference proteome</keyword>
<reference evidence="2" key="2">
    <citation type="submission" date="2019-06" db="EMBL/GenBank/DDBJ databases">
        <title>Genomics analysis of Aphanomyces spp. identifies a new class of oomycete effector associated with host adaptation.</title>
        <authorList>
            <person name="Gaulin E."/>
        </authorList>
    </citation>
    <scope>NUCLEOTIDE SEQUENCE</scope>
    <source>
        <strain evidence="2">CBS 578.67</strain>
    </source>
</reference>
<dbReference type="EMBL" id="CAADRA010007504">
    <property type="protein sequence ID" value="VFU01572.1"/>
    <property type="molecule type" value="Genomic_DNA"/>
</dbReference>
<proteinExistence type="predicted"/>
<feature type="region of interest" description="Disordered" evidence="1">
    <location>
        <begin position="424"/>
        <end position="444"/>
    </location>
</feature>
<name>A0A485LRT5_9STRA</name>
<evidence type="ECO:0000256" key="1">
    <source>
        <dbReference type="SAM" id="MobiDB-lite"/>
    </source>
</evidence>
<dbReference type="AlphaFoldDB" id="A0A485LRT5"/>
<accession>A0A485LRT5</accession>
<dbReference type="OrthoDB" id="79865at2759"/>
<reference evidence="3 4" key="1">
    <citation type="submission" date="2019-03" db="EMBL/GenBank/DDBJ databases">
        <authorList>
            <person name="Gaulin E."/>
            <person name="Dumas B."/>
        </authorList>
    </citation>
    <scope>NUCLEOTIDE SEQUENCE [LARGE SCALE GENOMIC DNA]</scope>
    <source>
        <strain evidence="3">CBS 568.67</strain>
    </source>
</reference>
<feature type="region of interest" description="Disordered" evidence="1">
    <location>
        <begin position="1"/>
        <end position="48"/>
    </location>
</feature>
<protein>
    <submittedName>
        <fullName evidence="3">Aste57867_24941 protein</fullName>
    </submittedName>
</protein>
<evidence type="ECO:0000313" key="4">
    <source>
        <dbReference type="Proteomes" id="UP000332933"/>
    </source>
</evidence>
<feature type="compositionally biased region" description="Basic and acidic residues" evidence="1">
    <location>
        <begin position="19"/>
        <end position="41"/>
    </location>
</feature>
<sequence>MLPASRALDGTGVDAAAEMNKRDDQNIRPESEHAHDTPDQRGDEEDGIDDVELARGETGAALVRDFDDFWDIASLDMLVPQPVHPSASYPTTMCFPDAAFVDLNSIDIDGEGERIEEAEATESMLSLEAQSILFDMAFPSFDICLDVLASAVKVHSLGLVEVHRQIRRHHCATTFQCAATQIGIENSPDQQRVQCPWTIEIKQNHATGQWGIHFPEGPTSASTHHNHPLHVPQLLVQPPPRSYRGLPMDAWFCDPYAEFMAARDCLVRDLGPPAAGPPPFHPFQMPPSSWLELLQDHSRGEVCRQHLQSLLLHPSPHNASLDTPLAFALGVYPIQDICPMGPFPSLLAAETAFHHWNRTRGYAVTRRNARRSSPAIVFECIDAAAHRCPWHVVLHPTTSALFRDKSAYAIARVHWTHNHNACWDAKRPSKRKRPPHDTQSIVFT</sequence>
<evidence type="ECO:0000313" key="2">
    <source>
        <dbReference type="EMBL" id="KAF0682928.1"/>
    </source>
</evidence>
<dbReference type="Proteomes" id="UP000332933">
    <property type="component" value="Unassembled WGS sequence"/>
</dbReference>